<dbReference type="AlphaFoldDB" id="A0A7S0TAG9"/>
<feature type="region of interest" description="Disordered" evidence="1">
    <location>
        <begin position="66"/>
        <end position="96"/>
    </location>
</feature>
<feature type="compositionally biased region" description="Basic residues" evidence="1">
    <location>
        <begin position="175"/>
        <end position="185"/>
    </location>
</feature>
<feature type="region of interest" description="Disordered" evidence="1">
    <location>
        <begin position="165"/>
        <end position="185"/>
    </location>
</feature>
<gene>
    <name evidence="2" type="ORF">EMAD1354_LOCUS2356</name>
</gene>
<evidence type="ECO:0000256" key="1">
    <source>
        <dbReference type="SAM" id="MobiDB-lite"/>
    </source>
</evidence>
<evidence type="ECO:0000313" key="2">
    <source>
        <dbReference type="EMBL" id="CAD8726276.1"/>
    </source>
</evidence>
<proteinExistence type="predicted"/>
<sequence>MLGGGNDDDVDSELASVSEGGTRRVSRKAIERQREAEALKEARAEKRMVVVQRAAELETAFEDAAREMQGEAERGGKRVARKQRSARQELAQSAESAATGESVVEVSLAASMQTLSIRSARERVRWRVCEHALGMHVLRTQLELSAAVRDVFALGPPVVSSLASVTSAQQSAARTTRRAAARKAR</sequence>
<name>A0A7S0TAG9_9RHOD</name>
<feature type="compositionally biased region" description="Acidic residues" evidence="1">
    <location>
        <begin position="1"/>
        <end position="12"/>
    </location>
</feature>
<accession>A0A7S0TAG9</accession>
<feature type="compositionally biased region" description="Low complexity" evidence="1">
    <location>
        <begin position="165"/>
        <end position="174"/>
    </location>
</feature>
<organism evidence="2">
    <name type="scientific">Erythrolobus madagascarensis</name>
    <dbReference type="NCBI Taxonomy" id="708628"/>
    <lineage>
        <taxon>Eukaryota</taxon>
        <taxon>Rhodophyta</taxon>
        <taxon>Bangiophyceae</taxon>
        <taxon>Porphyridiales</taxon>
        <taxon>Porphyridiaceae</taxon>
        <taxon>Erythrolobus</taxon>
    </lineage>
</organism>
<feature type="region of interest" description="Disordered" evidence="1">
    <location>
        <begin position="1"/>
        <end position="31"/>
    </location>
</feature>
<protein>
    <submittedName>
        <fullName evidence="2">Uncharacterized protein</fullName>
    </submittedName>
</protein>
<reference evidence="2" key="1">
    <citation type="submission" date="2021-01" db="EMBL/GenBank/DDBJ databases">
        <authorList>
            <person name="Corre E."/>
            <person name="Pelletier E."/>
            <person name="Niang G."/>
            <person name="Scheremetjew M."/>
            <person name="Finn R."/>
            <person name="Kale V."/>
            <person name="Holt S."/>
            <person name="Cochrane G."/>
            <person name="Meng A."/>
            <person name="Brown T."/>
            <person name="Cohen L."/>
        </authorList>
    </citation>
    <scope>NUCLEOTIDE SEQUENCE</scope>
    <source>
        <strain evidence="2">CCMP3276</strain>
    </source>
</reference>
<feature type="compositionally biased region" description="Basic and acidic residues" evidence="1">
    <location>
        <begin position="66"/>
        <end position="76"/>
    </location>
</feature>
<dbReference type="EMBL" id="HBFE01003536">
    <property type="protein sequence ID" value="CAD8726276.1"/>
    <property type="molecule type" value="Transcribed_RNA"/>
</dbReference>